<dbReference type="SUPFAM" id="SSF55486">
    <property type="entry name" value="Metalloproteases ('zincins'), catalytic domain"/>
    <property type="match status" value="1"/>
</dbReference>
<dbReference type="InterPro" id="IPR007963">
    <property type="entry name" value="Peptidase_M61_catalytic"/>
</dbReference>
<keyword evidence="5" id="KW-1185">Reference proteome</keyword>
<dbReference type="Gene3D" id="2.60.40.3650">
    <property type="match status" value="1"/>
</dbReference>
<dbReference type="Proteomes" id="UP000199666">
    <property type="component" value="Unassembled WGS sequence"/>
</dbReference>
<feature type="signal peptide" evidence="1">
    <location>
        <begin position="1"/>
        <end position="21"/>
    </location>
</feature>
<protein>
    <submittedName>
        <fullName evidence="4">Predicted metalloprotease, contains C-terminal PDZ domain</fullName>
    </submittedName>
</protein>
<dbReference type="Pfam" id="PF05299">
    <property type="entry name" value="Peptidase_M61"/>
    <property type="match status" value="1"/>
</dbReference>
<keyword evidence="4" id="KW-0378">Hydrolase</keyword>
<evidence type="ECO:0000259" key="3">
    <source>
        <dbReference type="Pfam" id="PF17899"/>
    </source>
</evidence>
<feature type="domain" description="Peptidase M61 N-terminal" evidence="3">
    <location>
        <begin position="29"/>
        <end position="204"/>
    </location>
</feature>
<keyword evidence="4" id="KW-0645">Protease</keyword>
<feature type="domain" description="Peptidase M61 catalytic" evidence="2">
    <location>
        <begin position="300"/>
        <end position="407"/>
    </location>
</feature>
<dbReference type="STRING" id="414048.SAMN04489864_10460"/>
<keyword evidence="1" id="KW-0732">Signal</keyword>
<evidence type="ECO:0000313" key="5">
    <source>
        <dbReference type="Proteomes" id="UP000199666"/>
    </source>
</evidence>
<keyword evidence="4" id="KW-0482">Metalloprotease</keyword>
<gene>
    <name evidence="4" type="ORF">SAMN04489864_10460</name>
</gene>
<dbReference type="GO" id="GO:0008237">
    <property type="term" value="F:metallopeptidase activity"/>
    <property type="evidence" value="ECO:0007669"/>
    <property type="project" value="UniProtKB-KW"/>
</dbReference>
<accession>A0A1I2WHM2</accession>
<dbReference type="InterPro" id="IPR040756">
    <property type="entry name" value="Peptidase_M61_N"/>
</dbReference>
<evidence type="ECO:0000256" key="1">
    <source>
        <dbReference type="SAM" id="SignalP"/>
    </source>
</evidence>
<evidence type="ECO:0000313" key="4">
    <source>
        <dbReference type="EMBL" id="SFH00835.1"/>
    </source>
</evidence>
<feature type="chain" id="PRO_5011504263" evidence="1">
    <location>
        <begin position="22"/>
        <end position="618"/>
    </location>
</feature>
<dbReference type="AlphaFoldDB" id="A0A1I2WHM2"/>
<dbReference type="Pfam" id="PF17899">
    <property type="entry name" value="Peptidase_M61_N"/>
    <property type="match status" value="1"/>
</dbReference>
<dbReference type="OrthoDB" id="9778516at2"/>
<reference evidence="4 5" key="1">
    <citation type="submission" date="2016-10" db="EMBL/GenBank/DDBJ databases">
        <authorList>
            <person name="de Groot N.N."/>
        </authorList>
    </citation>
    <scope>NUCLEOTIDE SEQUENCE [LARGE SCALE GENOMIC DNA]</scope>
    <source>
        <strain evidence="4 5">DSM 18684</strain>
    </source>
</reference>
<dbReference type="EMBL" id="FOPP01000004">
    <property type="protein sequence ID" value="SFH00835.1"/>
    <property type="molecule type" value="Genomic_DNA"/>
</dbReference>
<dbReference type="InterPro" id="IPR027268">
    <property type="entry name" value="Peptidase_M4/M1_CTD_sf"/>
</dbReference>
<name>A0A1I2WHM2_9SPHI</name>
<dbReference type="RefSeq" id="WP_090993026.1">
    <property type="nucleotide sequence ID" value="NZ_FOPP01000004.1"/>
</dbReference>
<organism evidence="4 5">
    <name type="scientific">Pedobacter insulae</name>
    <dbReference type="NCBI Taxonomy" id="414048"/>
    <lineage>
        <taxon>Bacteria</taxon>
        <taxon>Pseudomonadati</taxon>
        <taxon>Bacteroidota</taxon>
        <taxon>Sphingobacteriia</taxon>
        <taxon>Sphingobacteriales</taxon>
        <taxon>Sphingobacteriaceae</taxon>
        <taxon>Pedobacter</taxon>
    </lineage>
</organism>
<dbReference type="GO" id="GO:0006508">
    <property type="term" value="P:proteolysis"/>
    <property type="evidence" value="ECO:0007669"/>
    <property type="project" value="UniProtKB-KW"/>
</dbReference>
<evidence type="ECO:0000259" key="2">
    <source>
        <dbReference type="Pfam" id="PF05299"/>
    </source>
</evidence>
<sequence>MILILRRISLCSIIFVASSLAALAQKSYNYSVNLNEVKDDRLTITLHTPKVKTATTTFYLPKIVPGTYMYSDYGRFVHNLKALNKAGDTLQVKRTSDNSWEITNAKKLFKIVYDVEDTWDTKIKGFVYPMAGTNFEQGKNFVFNTCGVFGYLDKLKDLPFELNIIKPTGFYGSTGLVPVKTSATADIYKCNNADHLYDSPIMFSLPDTTSVKVGNTDVLVSVYSPNKLAKSAFIAEHLKEILLATNQYLGGKLPVNKYAFIYYFNGEQTPFNISGAWEHSYSSFYSLNEQPQEEAIGSWVDMSAHEFFHIVTPLTISSKEVKKFDFNNPVLSKHLWLYEGSTEYDAHHVQVQYGINTVEEFLKKLSTKITNSRQQLNDTLSFTELSKESAGKWKNEYGNVYEKGALISASLDLYLLKLSNGKYGLANLKQELSAKYGKDKYFDDDELFDVIEKMTYPEIRTFFSKYVEGGTPIPYDQFFGYAGVKHIPETEIKAVTLGGFAPGLNAEGVIFIANANRLNDFGKAMGYKLGDEIISLNNIKLTPANFGTVTGNFSANAKEGDKLTIVVNRKNASGVKEEVVLSQPVQFVKKIDYNRLELMTDATPEQLAIRKIWLGEGK</sequence>
<proteinExistence type="predicted"/>
<dbReference type="Gene3D" id="1.10.390.10">
    <property type="entry name" value="Neutral Protease Domain 2"/>
    <property type="match status" value="1"/>
</dbReference>